<dbReference type="PANTHER" id="PTHR47354:SF8">
    <property type="entry name" value="1,2-PHENYLACETYL-COA EPOXIDASE, SUBUNIT E"/>
    <property type="match status" value="1"/>
</dbReference>
<evidence type="ECO:0000259" key="9">
    <source>
        <dbReference type="PROSITE" id="PS51085"/>
    </source>
</evidence>
<evidence type="ECO:0000313" key="11">
    <source>
        <dbReference type="EMBL" id="ADD40952.1"/>
    </source>
</evidence>
<dbReference type="NCBIfam" id="TIGR02160">
    <property type="entry name" value="PA_CoA_Oxy5"/>
    <property type="match status" value="1"/>
</dbReference>
<dbReference type="OrthoDB" id="9796486at2"/>
<dbReference type="GO" id="GO:0016491">
    <property type="term" value="F:oxidoreductase activity"/>
    <property type="evidence" value="ECO:0007669"/>
    <property type="project" value="UniProtKB-KW"/>
</dbReference>
<evidence type="ECO:0000259" key="10">
    <source>
        <dbReference type="PROSITE" id="PS51384"/>
    </source>
</evidence>
<dbReference type="InterPro" id="IPR012675">
    <property type="entry name" value="Beta-grasp_dom_sf"/>
</dbReference>
<protein>
    <submittedName>
        <fullName evidence="11">Phenylacetate-CoA oxygenase/reductase, PaaK subunit</fullName>
    </submittedName>
</protein>
<feature type="domain" description="FAD-binding FR-type" evidence="10">
    <location>
        <begin position="13"/>
        <end position="121"/>
    </location>
</feature>
<proteinExistence type="predicted"/>
<dbReference type="Gene3D" id="3.40.50.80">
    <property type="entry name" value="Nucleotide-binding domain of ferredoxin-NADP reductase (FNR) module"/>
    <property type="match status" value="1"/>
</dbReference>
<dbReference type="HOGENOM" id="CLU_003827_14_1_11"/>
<dbReference type="PROSITE" id="PS51085">
    <property type="entry name" value="2FE2S_FER_2"/>
    <property type="match status" value="1"/>
</dbReference>
<evidence type="ECO:0000313" key="12">
    <source>
        <dbReference type="Proteomes" id="UP000000844"/>
    </source>
</evidence>
<dbReference type="InterPro" id="IPR006058">
    <property type="entry name" value="2Fe2S_fd_BS"/>
</dbReference>
<dbReference type="SUPFAM" id="SSF52343">
    <property type="entry name" value="Ferredoxin reductase-like, C-terminal NADP-linked domain"/>
    <property type="match status" value="1"/>
</dbReference>
<dbReference type="Gene3D" id="2.40.30.10">
    <property type="entry name" value="Translation factors"/>
    <property type="match status" value="1"/>
</dbReference>
<dbReference type="InterPro" id="IPR036010">
    <property type="entry name" value="2Fe-2S_ferredoxin-like_sf"/>
</dbReference>
<dbReference type="CDD" id="cd00207">
    <property type="entry name" value="fer2"/>
    <property type="match status" value="1"/>
</dbReference>
<keyword evidence="7" id="KW-0408">Iron</keyword>
<dbReference type="GO" id="GO:0046872">
    <property type="term" value="F:metal ion binding"/>
    <property type="evidence" value="ECO:0007669"/>
    <property type="project" value="UniProtKB-KW"/>
</dbReference>
<dbReference type="GO" id="GO:0050660">
    <property type="term" value="F:flavin adenine dinucleotide binding"/>
    <property type="evidence" value="ECO:0007669"/>
    <property type="project" value="TreeGrafter"/>
</dbReference>
<dbReference type="EMBL" id="CP001778">
    <property type="protein sequence ID" value="ADD40952.1"/>
    <property type="molecule type" value="Genomic_DNA"/>
</dbReference>
<keyword evidence="6" id="KW-0560">Oxidoreductase</keyword>
<evidence type="ECO:0000256" key="6">
    <source>
        <dbReference type="ARBA" id="ARBA00023002"/>
    </source>
</evidence>
<dbReference type="eggNOG" id="COG1018">
    <property type="taxonomic scope" value="Bacteria"/>
</dbReference>
<keyword evidence="8" id="KW-0411">Iron-sulfur</keyword>
<evidence type="ECO:0000256" key="8">
    <source>
        <dbReference type="ARBA" id="ARBA00023014"/>
    </source>
</evidence>
<dbReference type="KEGG" id="sna:Snas_1242"/>
<dbReference type="PANTHER" id="PTHR47354">
    <property type="entry name" value="NADH OXIDOREDUCTASE HCR"/>
    <property type="match status" value="1"/>
</dbReference>
<evidence type="ECO:0000256" key="7">
    <source>
        <dbReference type="ARBA" id="ARBA00023004"/>
    </source>
</evidence>
<evidence type="ECO:0000256" key="2">
    <source>
        <dbReference type="ARBA" id="ARBA00022630"/>
    </source>
</evidence>
<dbReference type="PROSITE" id="PS00197">
    <property type="entry name" value="2FE2S_FER_1"/>
    <property type="match status" value="1"/>
</dbReference>
<dbReference type="InterPro" id="IPR001041">
    <property type="entry name" value="2Fe-2S_ferredoxin-type"/>
</dbReference>
<evidence type="ECO:0000256" key="3">
    <source>
        <dbReference type="ARBA" id="ARBA00022714"/>
    </source>
</evidence>
<dbReference type="Pfam" id="PF00970">
    <property type="entry name" value="FAD_binding_6"/>
    <property type="match status" value="1"/>
</dbReference>
<keyword evidence="4" id="KW-0479">Metal-binding</keyword>
<dbReference type="InterPro" id="IPR050415">
    <property type="entry name" value="MRET"/>
</dbReference>
<dbReference type="InterPro" id="IPR008333">
    <property type="entry name" value="Cbr1-like_FAD-bd_dom"/>
</dbReference>
<dbReference type="Gene3D" id="3.10.20.30">
    <property type="match status" value="1"/>
</dbReference>
<dbReference type="InterPro" id="IPR001433">
    <property type="entry name" value="OxRdtase_FAD/NAD-bd"/>
</dbReference>
<dbReference type="SUPFAM" id="SSF54292">
    <property type="entry name" value="2Fe-2S ferredoxin-like"/>
    <property type="match status" value="1"/>
</dbReference>
<dbReference type="InterPro" id="IPR017938">
    <property type="entry name" value="Riboflavin_synthase-like_b-brl"/>
</dbReference>
<dbReference type="Pfam" id="PF00111">
    <property type="entry name" value="Fer2"/>
    <property type="match status" value="1"/>
</dbReference>
<dbReference type="PRINTS" id="PR00406">
    <property type="entry name" value="CYTB5RDTASE"/>
</dbReference>
<reference evidence="11 12" key="1">
    <citation type="journal article" date="2009" name="Stand. Genomic Sci.">
        <title>Complete genome sequence of Stackebrandtia nassauensis type strain (LLR-40K-21).</title>
        <authorList>
            <person name="Munk C."/>
            <person name="Lapidus A."/>
            <person name="Copeland A."/>
            <person name="Jando M."/>
            <person name="Mayilraj S."/>
            <person name="Glavina Del Rio T."/>
            <person name="Nolan M."/>
            <person name="Chen F."/>
            <person name="Lucas S."/>
            <person name="Tice H."/>
            <person name="Cheng J.F."/>
            <person name="Han C."/>
            <person name="Detter J.C."/>
            <person name="Bruce D."/>
            <person name="Goodwin L."/>
            <person name="Chain P."/>
            <person name="Pitluck S."/>
            <person name="Goker M."/>
            <person name="Ovchinikova G."/>
            <person name="Pati A."/>
            <person name="Ivanova N."/>
            <person name="Mavromatis K."/>
            <person name="Chen A."/>
            <person name="Palaniappan K."/>
            <person name="Land M."/>
            <person name="Hauser L."/>
            <person name="Chang Y.J."/>
            <person name="Jeffries C.D."/>
            <person name="Bristow J."/>
            <person name="Eisen J.A."/>
            <person name="Markowitz V."/>
            <person name="Hugenholtz P."/>
            <person name="Kyrpides N.C."/>
            <person name="Klenk H.P."/>
        </authorList>
    </citation>
    <scope>NUCLEOTIDE SEQUENCE [LARGE SCALE GENOMIC DNA]</scope>
    <source>
        <strain evidence="12">DSM 44728 / CIP 108903 / NRRL B-16338 / NBRC 102104 / LLR-40K-21</strain>
    </source>
</reference>
<dbReference type="STRING" id="446470.Snas_1242"/>
<dbReference type="CDD" id="cd06214">
    <property type="entry name" value="PA_degradation_oxidoreductase_like"/>
    <property type="match status" value="1"/>
</dbReference>
<feature type="domain" description="2Fe-2S ferredoxin-type" evidence="9">
    <location>
        <begin position="277"/>
        <end position="366"/>
    </location>
</feature>
<dbReference type="AlphaFoldDB" id="D3PU06"/>
<evidence type="ECO:0000256" key="5">
    <source>
        <dbReference type="ARBA" id="ARBA00022827"/>
    </source>
</evidence>
<evidence type="ECO:0000256" key="4">
    <source>
        <dbReference type="ARBA" id="ARBA00022723"/>
    </source>
</evidence>
<dbReference type="InterPro" id="IPR017927">
    <property type="entry name" value="FAD-bd_FR_type"/>
</dbReference>
<dbReference type="GO" id="GO:0010124">
    <property type="term" value="P:phenylacetate catabolic process"/>
    <property type="evidence" value="ECO:0007669"/>
    <property type="project" value="InterPro"/>
</dbReference>
<dbReference type="PROSITE" id="PS51384">
    <property type="entry name" value="FAD_FR"/>
    <property type="match status" value="1"/>
</dbReference>
<dbReference type="Pfam" id="PF00175">
    <property type="entry name" value="NAD_binding_1"/>
    <property type="match status" value="1"/>
</dbReference>
<dbReference type="InterPro" id="IPR039261">
    <property type="entry name" value="FNR_nucleotide-bd"/>
</dbReference>
<name>D3PU06_STANL</name>
<keyword evidence="2" id="KW-0285">Flavoprotein</keyword>
<comment type="cofactor">
    <cofactor evidence="1">
        <name>FAD</name>
        <dbReference type="ChEBI" id="CHEBI:57692"/>
    </cofactor>
</comment>
<gene>
    <name evidence="11" type="ordered locus">Snas_1242</name>
</gene>
<evidence type="ECO:0000256" key="1">
    <source>
        <dbReference type="ARBA" id="ARBA00001974"/>
    </source>
</evidence>
<organism evidence="11 12">
    <name type="scientific">Stackebrandtia nassauensis (strain DSM 44728 / CIP 108903 / NRRL B-16338 / NBRC 102104 / LLR-40K-21)</name>
    <dbReference type="NCBI Taxonomy" id="446470"/>
    <lineage>
        <taxon>Bacteria</taxon>
        <taxon>Bacillati</taxon>
        <taxon>Actinomycetota</taxon>
        <taxon>Actinomycetes</taxon>
        <taxon>Glycomycetales</taxon>
        <taxon>Glycomycetaceae</taxon>
        <taxon>Stackebrandtia</taxon>
    </lineage>
</organism>
<keyword evidence="5" id="KW-0274">FAD</keyword>
<dbReference type="InterPro" id="IPR011884">
    <property type="entry name" value="PaaE"/>
</dbReference>
<keyword evidence="12" id="KW-1185">Reference proteome</keyword>
<dbReference type="GO" id="GO:0051537">
    <property type="term" value="F:2 iron, 2 sulfur cluster binding"/>
    <property type="evidence" value="ECO:0007669"/>
    <property type="project" value="UniProtKB-KW"/>
</dbReference>
<dbReference type="RefSeq" id="WP_013016523.1">
    <property type="nucleotide sequence ID" value="NC_013947.1"/>
</dbReference>
<keyword evidence="3" id="KW-0001">2Fe-2S</keyword>
<dbReference type="SUPFAM" id="SSF63380">
    <property type="entry name" value="Riboflavin synthase domain-like"/>
    <property type="match status" value="1"/>
</dbReference>
<dbReference type="Proteomes" id="UP000000844">
    <property type="component" value="Chromosome"/>
</dbReference>
<sequence>MSVVLSRPKRRRPQWHKLRVADVERLTDEAVTVAFEVPEDLRETFDFTPGQHLTLRRFDDGEEVRRSYSICSTPSHLRSSGVVRVGIKKIAKGSFSGYATTSMRPGDVVELLPPLGTFTTQLDPARSRHYAGIVAGSGITPVMSIAASALETEPESRVTLVYGNRSAATVMFADAIADLKDRFPDRFQLIHVLSREPQAAELLSGRLDEDRLGRIFASLLPIDTVDDWFLCGPYGMVIGAQKVLSEAGVTDDHIHHELFYAEEIPDEPEQAPVEGETALTVTLDGRASTVTMRRDERVLDAALRVRPELPYACKGGVCATCRAKLLDGDVHMARNYALEQSDVDNGYVLTCQSTPTTDEVAVDYDA</sequence>
<accession>D3PU06</accession>